<proteinExistence type="predicted"/>
<keyword evidence="1" id="KW-0472">Membrane</keyword>
<evidence type="ECO:0000313" key="3">
    <source>
        <dbReference type="Proteomes" id="UP000293162"/>
    </source>
</evidence>
<keyword evidence="1" id="KW-0812">Transmembrane</keyword>
<reference evidence="2 3" key="1">
    <citation type="submission" date="2019-02" db="EMBL/GenBank/DDBJ databases">
        <title>Bacterial novel species Emticicia sp. 17J42-9 isolated from soil.</title>
        <authorList>
            <person name="Jung H.-Y."/>
        </authorList>
    </citation>
    <scope>NUCLEOTIDE SEQUENCE [LARGE SCALE GENOMIC DNA]</scope>
    <source>
        <strain evidence="2 3">17J42-9</strain>
    </source>
</reference>
<comment type="caution">
    <text evidence="2">The sequence shown here is derived from an EMBL/GenBank/DDBJ whole genome shotgun (WGS) entry which is preliminary data.</text>
</comment>
<feature type="transmembrane region" description="Helical" evidence="1">
    <location>
        <begin position="9"/>
        <end position="29"/>
    </location>
</feature>
<protein>
    <submittedName>
        <fullName evidence="2">DUF3179 domain-containing protein</fullName>
    </submittedName>
</protein>
<sequence length="282" mass="31931">MTPTIKKSLFWIGTICLILPAFLQAYLLMPFPGSQDLEAIKLTYFLEKIIFPSRIIGLVLLIYPAWSYITQGSIKQKILLVVIVLIAAGLYYFTDVSYRAEVMFKEPGKIQFATQKDNKVPDSLVVMTVVNGGIAKAYPIKFVGYHHKIQDNVGDKPVLVTYCTMCRSGLVFDPTVDGKKQVFRLVGARHYNAVIEDAATKSWWYQATGEAVIGEQAGKQLAIIPSEQMTLKSFFVQYPDGQVFQADDTFTEEYNDLKNYDRRQRKDVDSLTNPDKLWIEVG</sequence>
<feature type="transmembrane region" description="Helical" evidence="1">
    <location>
        <begin position="78"/>
        <end position="94"/>
    </location>
</feature>
<feature type="transmembrane region" description="Helical" evidence="1">
    <location>
        <begin position="49"/>
        <end position="66"/>
    </location>
</feature>
<dbReference type="AlphaFoldDB" id="A0A4Q5M026"/>
<dbReference type="RefSeq" id="WP_130021078.1">
    <property type="nucleotide sequence ID" value="NZ_SEWF01000014.1"/>
</dbReference>
<keyword evidence="1" id="KW-1133">Transmembrane helix</keyword>
<dbReference type="Pfam" id="PF11376">
    <property type="entry name" value="DUF3179"/>
    <property type="match status" value="1"/>
</dbReference>
<keyword evidence="3" id="KW-1185">Reference proteome</keyword>
<organism evidence="2 3">
    <name type="scientific">Emticicia agri</name>
    <dbReference type="NCBI Taxonomy" id="2492393"/>
    <lineage>
        <taxon>Bacteria</taxon>
        <taxon>Pseudomonadati</taxon>
        <taxon>Bacteroidota</taxon>
        <taxon>Cytophagia</taxon>
        <taxon>Cytophagales</taxon>
        <taxon>Leadbetterellaceae</taxon>
        <taxon>Emticicia</taxon>
    </lineage>
</organism>
<dbReference type="Proteomes" id="UP000293162">
    <property type="component" value="Unassembled WGS sequence"/>
</dbReference>
<evidence type="ECO:0000313" key="2">
    <source>
        <dbReference type="EMBL" id="RYU95472.1"/>
    </source>
</evidence>
<dbReference type="EMBL" id="SEWF01000014">
    <property type="protein sequence ID" value="RYU95472.1"/>
    <property type="molecule type" value="Genomic_DNA"/>
</dbReference>
<dbReference type="InterPro" id="IPR021516">
    <property type="entry name" value="DUF3179"/>
</dbReference>
<accession>A0A4Q5M026</accession>
<evidence type="ECO:0000256" key="1">
    <source>
        <dbReference type="SAM" id="Phobius"/>
    </source>
</evidence>
<dbReference type="OrthoDB" id="9806357at2"/>
<name>A0A4Q5M026_9BACT</name>
<gene>
    <name evidence="2" type="ORF">EWM59_11280</name>
</gene>